<dbReference type="Proteomes" id="UP000807785">
    <property type="component" value="Unassembled WGS sequence"/>
</dbReference>
<evidence type="ECO:0000256" key="4">
    <source>
        <dbReference type="ARBA" id="ARBA00022723"/>
    </source>
</evidence>
<organism evidence="9 10">
    <name type="scientific">Candidatus Methylophosphatis roskildensis</name>
    <dbReference type="NCBI Taxonomy" id="2899263"/>
    <lineage>
        <taxon>Bacteria</taxon>
        <taxon>Pseudomonadati</taxon>
        <taxon>Pseudomonadota</taxon>
        <taxon>Betaproteobacteria</taxon>
        <taxon>Nitrosomonadales</taxon>
        <taxon>Sterolibacteriaceae</taxon>
        <taxon>Candidatus Methylophosphatis</taxon>
    </lineage>
</organism>
<dbReference type="Gene3D" id="3.40.50.1010">
    <property type="entry name" value="5'-nuclease"/>
    <property type="match status" value="1"/>
</dbReference>
<evidence type="ECO:0000256" key="5">
    <source>
        <dbReference type="ARBA" id="ARBA00022801"/>
    </source>
</evidence>
<proteinExistence type="inferred from homology"/>
<keyword evidence="3" id="KW-0540">Nuclease</keyword>
<evidence type="ECO:0000256" key="2">
    <source>
        <dbReference type="ARBA" id="ARBA00022649"/>
    </source>
</evidence>
<evidence type="ECO:0000256" key="3">
    <source>
        <dbReference type="ARBA" id="ARBA00022722"/>
    </source>
</evidence>
<evidence type="ECO:0000256" key="7">
    <source>
        <dbReference type="ARBA" id="ARBA00038093"/>
    </source>
</evidence>
<dbReference type="CDD" id="cd09854">
    <property type="entry name" value="PIN_VapC-like"/>
    <property type="match status" value="1"/>
</dbReference>
<evidence type="ECO:0000256" key="6">
    <source>
        <dbReference type="ARBA" id="ARBA00022842"/>
    </source>
</evidence>
<keyword evidence="2" id="KW-1277">Toxin-antitoxin system</keyword>
<comment type="similarity">
    <text evidence="7">Belongs to the PINc/VapC protein family.</text>
</comment>
<sequence>MVMVDSNVLIDVIGNDARWAEWSVSQIEAAMLAGGLVINPIIYAEIAAGFDSIESLDAAIAPLRLFRQPLPWEAAFLTSQAFQQFRRRGGSRRSPMPDFYIGAHASLAGHALLTRDPLRYREYFPRLDVIAPEVS</sequence>
<keyword evidence="6" id="KW-0460">Magnesium</keyword>
<accession>A0A9D7E1W8</accession>
<feature type="domain" description="PIN" evidence="8">
    <location>
        <begin position="2"/>
        <end position="116"/>
    </location>
</feature>
<keyword evidence="4" id="KW-0479">Metal-binding</keyword>
<dbReference type="GO" id="GO:0046872">
    <property type="term" value="F:metal ion binding"/>
    <property type="evidence" value="ECO:0007669"/>
    <property type="project" value="UniProtKB-KW"/>
</dbReference>
<comment type="caution">
    <text evidence="9">The sequence shown here is derived from an EMBL/GenBank/DDBJ whole genome shotgun (WGS) entry which is preliminary data.</text>
</comment>
<name>A0A9D7E1W8_9PROT</name>
<dbReference type="InterPro" id="IPR002716">
    <property type="entry name" value="PIN_dom"/>
</dbReference>
<evidence type="ECO:0000313" key="9">
    <source>
        <dbReference type="EMBL" id="MBK6972162.1"/>
    </source>
</evidence>
<dbReference type="Pfam" id="PF01850">
    <property type="entry name" value="PIN"/>
    <property type="match status" value="1"/>
</dbReference>
<gene>
    <name evidence="9" type="ORF">IPH26_04125</name>
</gene>
<dbReference type="PANTHER" id="PTHR33653:SF1">
    <property type="entry name" value="RIBONUCLEASE VAPC2"/>
    <property type="match status" value="1"/>
</dbReference>
<dbReference type="GO" id="GO:0016787">
    <property type="term" value="F:hydrolase activity"/>
    <property type="evidence" value="ECO:0007669"/>
    <property type="project" value="UniProtKB-KW"/>
</dbReference>
<dbReference type="InterPro" id="IPR050556">
    <property type="entry name" value="Type_II_TA_system_RNase"/>
</dbReference>
<reference evidence="9" key="1">
    <citation type="submission" date="2020-10" db="EMBL/GenBank/DDBJ databases">
        <title>Connecting structure to function with the recovery of over 1000 high-quality activated sludge metagenome-assembled genomes encoding full-length rRNA genes using long-read sequencing.</title>
        <authorList>
            <person name="Singleton C.M."/>
            <person name="Petriglieri F."/>
            <person name="Kristensen J.M."/>
            <person name="Kirkegaard R.H."/>
            <person name="Michaelsen T.Y."/>
            <person name="Andersen M.H."/>
            <person name="Karst S.M."/>
            <person name="Dueholm M.S."/>
            <person name="Nielsen P.H."/>
            <person name="Albertsen M."/>
        </authorList>
    </citation>
    <scope>NUCLEOTIDE SEQUENCE</scope>
    <source>
        <strain evidence="9">Bjer_18-Q3-R1-45_BAT3C.347</strain>
    </source>
</reference>
<protein>
    <submittedName>
        <fullName evidence="9">Type II toxin-antitoxin system VapC family toxin</fullName>
    </submittedName>
</protein>
<dbReference type="GO" id="GO:0004518">
    <property type="term" value="F:nuclease activity"/>
    <property type="evidence" value="ECO:0007669"/>
    <property type="project" value="UniProtKB-KW"/>
</dbReference>
<dbReference type="SUPFAM" id="SSF88723">
    <property type="entry name" value="PIN domain-like"/>
    <property type="match status" value="1"/>
</dbReference>
<dbReference type="AlphaFoldDB" id="A0A9D7E1W8"/>
<evidence type="ECO:0000313" key="10">
    <source>
        <dbReference type="Proteomes" id="UP000807785"/>
    </source>
</evidence>
<comment type="cofactor">
    <cofactor evidence="1">
        <name>Mg(2+)</name>
        <dbReference type="ChEBI" id="CHEBI:18420"/>
    </cofactor>
</comment>
<evidence type="ECO:0000259" key="8">
    <source>
        <dbReference type="Pfam" id="PF01850"/>
    </source>
</evidence>
<dbReference type="EMBL" id="JADJEV010000002">
    <property type="protein sequence ID" value="MBK6972162.1"/>
    <property type="molecule type" value="Genomic_DNA"/>
</dbReference>
<dbReference type="PANTHER" id="PTHR33653">
    <property type="entry name" value="RIBONUCLEASE VAPC2"/>
    <property type="match status" value="1"/>
</dbReference>
<dbReference type="InterPro" id="IPR029060">
    <property type="entry name" value="PIN-like_dom_sf"/>
</dbReference>
<evidence type="ECO:0000256" key="1">
    <source>
        <dbReference type="ARBA" id="ARBA00001946"/>
    </source>
</evidence>
<keyword evidence="5" id="KW-0378">Hydrolase</keyword>